<organism evidence="2 3">
    <name type="scientific">Chitinophaga rhizophila</name>
    <dbReference type="NCBI Taxonomy" id="2866212"/>
    <lineage>
        <taxon>Bacteria</taxon>
        <taxon>Pseudomonadati</taxon>
        <taxon>Bacteroidota</taxon>
        <taxon>Chitinophagia</taxon>
        <taxon>Chitinophagales</taxon>
        <taxon>Chitinophagaceae</taxon>
        <taxon>Chitinophaga</taxon>
    </lineage>
</organism>
<dbReference type="Pfam" id="PF19993">
    <property type="entry name" value="DO-GTPase2"/>
    <property type="match status" value="1"/>
</dbReference>
<dbReference type="Gene3D" id="3.40.50.300">
    <property type="entry name" value="P-loop containing nucleotide triphosphate hydrolases"/>
    <property type="match status" value="1"/>
</dbReference>
<dbReference type="InterPro" id="IPR027417">
    <property type="entry name" value="P-loop_NTPase"/>
</dbReference>
<dbReference type="Proteomes" id="UP000812961">
    <property type="component" value="Unassembled WGS sequence"/>
</dbReference>
<protein>
    <recommendedName>
        <fullName evidence="1">Double-GTPase 2 domain-containing protein</fullName>
    </recommendedName>
</protein>
<keyword evidence="3" id="KW-1185">Reference proteome</keyword>
<comment type="caution">
    <text evidence="2">The sequence shown here is derived from an EMBL/GenBank/DDBJ whole genome shotgun (WGS) entry which is preliminary data.</text>
</comment>
<proteinExistence type="predicted"/>
<evidence type="ECO:0000313" key="2">
    <source>
        <dbReference type="EMBL" id="MBW8683515.1"/>
    </source>
</evidence>
<accession>A0ABS7G796</accession>
<evidence type="ECO:0000259" key="1">
    <source>
        <dbReference type="Pfam" id="PF19993"/>
    </source>
</evidence>
<dbReference type="EMBL" id="JAICCF010000001">
    <property type="protein sequence ID" value="MBW8683515.1"/>
    <property type="molecule type" value="Genomic_DNA"/>
</dbReference>
<evidence type="ECO:0000313" key="3">
    <source>
        <dbReference type="Proteomes" id="UP000812961"/>
    </source>
</evidence>
<dbReference type="InterPro" id="IPR045528">
    <property type="entry name" value="DO-GTPase2"/>
</dbReference>
<name>A0ABS7G796_9BACT</name>
<dbReference type="SUPFAM" id="SSF52540">
    <property type="entry name" value="P-loop containing nucleoside triphosphate hydrolases"/>
    <property type="match status" value="1"/>
</dbReference>
<reference evidence="2 3" key="1">
    <citation type="submission" date="2021-08" db="EMBL/GenBank/DDBJ databases">
        <title>The genome sequence of Chitinophaga sp. B61.</title>
        <authorList>
            <person name="Zhang X."/>
        </authorList>
    </citation>
    <scope>NUCLEOTIDE SEQUENCE [LARGE SCALE GENOMIC DNA]</scope>
    <source>
        <strain evidence="2 3">B61</strain>
    </source>
</reference>
<sequence>MDGNMEECQFLRLVELPEDESEPEVAIPESTTHIIPSGDDLQENELSTITYQFKSNLVVLIGEPECGKSTLYAALLDRFHKGPIGDFNFAGCLTPIAFEKRAHYARLKSKSKSSDNERTKSFEFSYLHLEVRHRSLLFKSQHLLFADINGEKFQRANDADDEMSTLGILRYASHIFVLANGSTLLHNSNRHALKANIISTIERALQNQLLVGKERLNLVITKWDKIDAANEIEKINSFFIQPLKERFPTLFGEILFIASRSLNPNVKWGEGLDVFLDKCLSQGNPKQVTTKVIEEHEIVREFQRFKYHD</sequence>
<feature type="domain" description="Double-GTPase 2" evidence="1">
    <location>
        <begin position="57"/>
        <end position="276"/>
    </location>
</feature>
<gene>
    <name evidence="2" type="ORF">K1Y79_04135</name>
</gene>